<dbReference type="AlphaFoldDB" id="A0AAD7PXW8"/>
<evidence type="ECO:0000313" key="2">
    <source>
        <dbReference type="EMBL" id="KAJ7971210.1"/>
    </source>
</evidence>
<organism evidence="2 3">
    <name type="scientific">Quillaja saponaria</name>
    <name type="common">Soap bark tree</name>
    <dbReference type="NCBI Taxonomy" id="32244"/>
    <lineage>
        <taxon>Eukaryota</taxon>
        <taxon>Viridiplantae</taxon>
        <taxon>Streptophyta</taxon>
        <taxon>Embryophyta</taxon>
        <taxon>Tracheophyta</taxon>
        <taxon>Spermatophyta</taxon>
        <taxon>Magnoliopsida</taxon>
        <taxon>eudicotyledons</taxon>
        <taxon>Gunneridae</taxon>
        <taxon>Pentapetalae</taxon>
        <taxon>rosids</taxon>
        <taxon>fabids</taxon>
        <taxon>Fabales</taxon>
        <taxon>Quillajaceae</taxon>
        <taxon>Quillaja</taxon>
    </lineage>
</organism>
<dbReference type="PANTHER" id="PTHR46975:SF2">
    <property type="entry name" value="PROTEIN SWEETIE"/>
    <property type="match status" value="1"/>
</dbReference>
<dbReference type="KEGG" id="qsa:O6P43_009275"/>
<dbReference type="PANTHER" id="PTHR46975">
    <property type="entry name" value="PROTEIN SWEETIE"/>
    <property type="match status" value="1"/>
</dbReference>
<gene>
    <name evidence="2" type="ORF">O6P43_009275</name>
</gene>
<dbReference type="InterPro" id="IPR016024">
    <property type="entry name" value="ARM-type_fold"/>
</dbReference>
<feature type="compositionally biased region" description="Basic and acidic residues" evidence="1">
    <location>
        <begin position="546"/>
        <end position="558"/>
    </location>
</feature>
<feature type="region of interest" description="Disordered" evidence="1">
    <location>
        <begin position="358"/>
        <end position="653"/>
    </location>
</feature>
<dbReference type="EMBL" id="JARAOO010000004">
    <property type="protein sequence ID" value="KAJ7971210.1"/>
    <property type="molecule type" value="Genomic_DNA"/>
</dbReference>
<dbReference type="SUPFAM" id="SSF48371">
    <property type="entry name" value="ARM repeat"/>
    <property type="match status" value="1"/>
</dbReference>
<reference evidence="2" key="1">
    <citation type="journal article" date="2023" name="Science">
        <title>Elucidation of the pathway for biosynthesis of saponin adjuvants from the soapbark tree.</title>
        <authorList>
            <person name="Reed J."/>
            <person name="Orme A."/>
            <person name="El-Demerdash A."/>
            <person name="Owen C."/>
            <person name="Martin L.B.B."/>
            <person name="Misra R.C."/>
            <person name="Kikuchi S."/>
            <person name="Rejzek M."/>
            <person name="Martin A.C."/>
            <person name="Harkess A."/>
            <person name="Leebens-Mack J."/>
            <person name="Louveau T."/>
            <person name="Stephenson M.J."/>
            <person name="Osbourn A."/>
        </authorList>
    </citation>
    <scope>NUCLEOTIDE SEQUENCE</scope>
    <source>
        <strain evidence="2">S10</strain>
    </source>
</reference>
<keyword evidence="3" id="KW-1185">Reference proteome</keyword>
<evidence type="ECO:0000313" key="3">
    <source>
        <dbReference type="Proteomes" id="UP001163823"/>
    </source>
</evidence>
<protein>
    <submittedName>
        <fullName evidence="2">HEAT repeat-containing protein 5B</fullName>
    </submittedName>
</protein>
<feature type="compositionally biased region" description="Basic and acidic residues" evidence="1">
    <location>
        <begin position="444"/>
        <end position="465"/>
    </location>
</feature>
<feature type="compositionally biased region" description="Basic and acidic residues" evidence="1">
    <location>
        <begin position="498"/>
        <end position="507"/>
    </location>
</feature>
<accession>A0AAD7PXW8</accession>
<feature type="compositionally biased region" description="Polar residues" evidence="1">
    <location>
        <begin position="424"/>
        <end position="442"/>
    </location>
</feature>
<feature type="compositionally biased region" description="Acidic residues" evidence="1">
    <location>
        <begin position="374"/>
        <end position="391"/>
    </location>
</feature>
<feature type="compositionally biased region" description="Basic and acidic residues" evidence="1">
    <location>
        <begin position="593"/>
        <end position="607"/>
    </location>
</feature>
<sequence>MQVSSERTNWENVISTLCSTSKTLVNHVETKMQGQLKSVVIAFLLAGYKFIREALTELCVSEVTDLVNCASSLLKIMINDASELDGILHLRKTLGTCLSMVVALVNDFIEGFHLLESKKSNPFKLLQLKLAFSLEHIMAVSKLALDVLCLEDNKENDSIFYSTLINCTRCIRTVLTDSNVHVQTIGLQVLKTMVQKGTNDEDNSFVMFLAGELIYDVFTIIQDMLKIPITKESLTVAIECLKLMVLLHTASRVSNSQRGYMVLLLEAIIMVFFSTEDGFSREVNELRSTAVRLVSHLAQIPSSAVHFKDVLLSMPPVHRQQLQGVIRSSVTQDNSAMHAKTEGPLLEVKIPVPAGGSYEKLSVHPATPVQTEETIMEDQEEEDEEEEDDWDAFQSFPASANATGMDSKTESAAGDPSHRENSSDTEITTGSDQFQECSTSKPLDSVKHLNHDSCQEVVEEEKLSDEPGIQMSPQNHEFDTENIEKHDLQTNYNANKPKPCEDEHQEREEEVTPVPGTEKEEASSKANEQFPSDHHSAEGSLEMNSVEDREQRKQREEELVPGTEKGATSHEGNQQAPSDDQPAEDAEGLLEMKLVEDQEQNEMRPNIDIDQIVTDPLALEGSSHEPHGDVDSKVSKEQHKESDEGASKKASSD</sequence>
<dbReference type="GO" id="GO:0005975">
    <property type="term" value="P:carbohydrate metabolic process"/>
    <property type="evidence" value="ECO:0007669"/>
    <property type="project" value="InterPro"/>
</dbReference>
<comment type="caution">
    <text evidence="2">The sequence shown here is derived from an EMBL/GenBank/DDBJ whole genome shotgun (WGS) entry which is preliminary data.</text>
</comment>
<proteinExistence type="predicted"/>
<dbReference type="InterPro" id="IPR044218">
    <property type="entry name" value="SWEETIE"/>
</dbReference>
<name>A0AAD7PXW8_QUISA</name>
<feature type="compositionally biased region" description="Basic and acidic residues" evidence="1">
    <location>
        <begin position="622"/>
        <end position="653"/>
    </location>
</feature>
<evidence type="ECO:0000256" key="1">
    <source>
        <dbReference type="SAM" id="MobiDB-lite"/>
    </source>
</evidence>
<dbReference type="Proteomes" id="UP001163823">
    <property type="component" value="Chromosome 4"/>
</dbReference>
<feature type="compositionally biased region" description="Basic and acidic residues" evidence="1">
    <location>
        <begin position="476"/>
        <end position="488"/>
    </location>
</feature>
<feature type="compositionally biased region" description="Polar residues" evidence="1">
    <location>
        <begin position="396"/>
        <end position="406"/>
    </location>
</feature>